<dbReference type="AlphaFoldDB" id="A0A9W4STU6"/>
<proteinExistence type="predicted"/>
<comment type="caution">
    <text evidence="1">The sequence shown here is derived from an EMBL/GenBank/DDBJ whole genome shotgun (WGS) entry which is preliminary data.</text>
</comment>
<dbReference type="EMBL" id="CAMKVN010002266">
    <property type="protein sequence ID" value="CAI2180327.1"/>
    <property type="molecule type" value="Genomic_DNA"/>
</dbReference>
<organism evidence="1 2">
    <name type="scientific">Funneliformis geosporum</name>
    <dbReference type="NCBI Taxonomy" id="1117311"/>
    <lineage>
        <taxon>Eukaryota</taxon>
        <taxon>Fungi</taxon>
        <taxon>Fungi incertae sedis</taxon>
        <taxon>Mucoromycota</taxon>
        <taxon>Glomeromycotina</taxon>
        <taxon>Glomeromycetes</taxon>
        <taxon>Glomerales</taxon>
        <taxon>Glomeraceae</taxon>
        <taxon>Funneliformis</taxon>
    </lineage>
</organism>
<gene>
    <name evidence="1" type="ORF">FWILDA_LOCUS9527</name>
</gene>
<accession>A0A9W4STU6</accession>
<reference evidence="1" key="1">
    <citation type="submission" date="2022-08" db="EMBL/GenBank/DDBJ databases">
        <authorList>
            <person name="Kallberg Y."/>
            <person name="Tangrot J."/>
            <person name="Rosling A."/>
        </authorList>
    </citation>
    <scope>NUCLEOTIDE SEQUENCE</scope>
    <source>
        <strain evidence="1">Wild A</strain>
    </source>
</reference>
<sequence>MSDTNLQETFDNFDYSIAFAKSLTSESVVGSIKSNNNNDLLNYDIEMPFLFNNDNFEKASEFVEKDVNKDIFLLKDINYNTDFDT</sequence>
<evidence type="ECO:0000313" key="2">
    <source>
        <dbReference type="Proteomes" id="UP001153678"/>
    </source>
</evidence>
<protein>
    <submittedName>
        <fullName evidence="1">13643_t:CDS:1</fullName>
    </submittedName>
</protein>
<dbReference type="Proteomes" id="UP001153678">
    <property type="component" value="Unassembled WGS sequence"/>
</dbReference>
<name>A0A9W4STU6_9GLOM</name>
<keyword evidence="2" id="KW-1185">Reference proteome</keyword>
<evidence type="ECO:0000313" key="1">
    <source>
        <dbReference type="EMBL" id="CAI2180327.1"/>
    </source>
</evidence>